<dbReference type="Gene3D" id="2.60.40.1170">
    <property type="entry name" value="Mu homology domain, subdomain B"/>
    <property type="match status" value="1"/>
</dbReference>
<evidence type="ECO:0000313" key="3">
    <source>
        <dbReference type="Proteomes" id="UP000178249"/>
    </source>
</evidence>
<organism evidence="2 3">
    <name type="scientific">Candidatus Kaiserbacteria bacterium RIFCSPHIGHO2_01_FULL_48_10</name>
    <dbReference type="NCBI Taxonomy" id="1798476"/>
    <lineage>
        <taxon>Bacteria</taxon>
        <taxon>Candidatus Kaiseribacteriota</taxon>
    </lineage>
</organism>
<evidence type="ECO:0000313" key="2">
    <source>
        <dbReference type="EMBL" id="OGG42933.1"/>
    </source>
</evidence>
<dbReference type="EMBL" id="MFKP01000061">
    <property type="protein sequence ID" value="OGG42933.1"/>
    <property type="molecule type" value="Genomic_DNA"/>
</dbReference>
<keyword evidence="1" id="KW-1133">Transmembrane helix</keyword>
<dbReference type="AlphaFoldDB" id="A0A1F6C1K0"/>
<reference evidence="2 3" key="1">
    <citation type="journal article" date="2016" name="Nat. Commun.">
        <title>Thousands of microbial genomes shed light on interconnected biogeochemical processes in an aquifer system.</title>
        <authorList>
            <person name="Anantharaman K."/>
            <person name="Brown C.T."/>
            <person name="Hug L.A."/>
            <person name="Sharon I."/>
            <person name="Castelle C.J."/>
            <person name="Probst A.J."/>
            <person name="Thomas B.C."/>
            <person name="Singh A."/>
            <person name="Wilkins M.J."/>
            <person name="Karaoz U."/>
            <person name="Brodie E.L."/>
            <person name="Williams K.H."/>
            <person name="Hubbard S.S."/>
            <person name="Banfield J.F."/>
        </authorList>
    </citation>
    <scope>NUCLEOTIDE SEQUENCE [LARGE SCALE GENOMIC DNA]</scope>
</reference>
<dbReference type="Proteomes" id="UP000178249">
    <property type="component" value="Unassembled WGS sequence"/>
</dbReference>
<evidence type="ECO:0000256" key="1">
    <source>
        <dbReference type="SAM" id="Phobius"/>
    </source>
</evidence>
<keyword evidence="1" id="KW-0812">Transmembrane</keyword>
<evidence type="ECO:0008006" key="4">
    <source>
        <dbReference type="Google" id="ProtNLM"/>
    </source>
</evidence>
<comment type="caution">
    <text evidence="2">The sequence shown here is derived from an EMBL/GenBank/DDBJ whole genome shotgun (WGS) entry which is preliminary data.</text>
</comment>
<proteinExistence type="predicted"/>
<feature type="transmembrane region" description="Helical" evidence="1">
    <location>
        <begin position="48"/>
        <end position="70"/>
    </location>
</feature>
<keyword evidence="1" id="KW-0472">Membrane</keyword>
<protein>
    <recommendedName>
        <fullName evidence="4">DUF11 domain-containing protein</fullName>
    </recommendedName>
</protein>
<accession>A0A1F6C1K0</accession>
<gene>
    <name evidence="2" type="ORF">A2841_02205</name>
</gene>
<name>A0A1F6C1K0_9BACT</name>
<sequence length="636" mass="69312">MSPEDKKQKDVEKLSPLKDIYHSDLGEENKQYFSTLERGKIMERWKKLLIGFFVVLILLASATVAGFIIFQSKEKFTGEHIRLGFSGPESVSSGDSFSVTVTYENNETVALKNAEFTASFPEGYTLEQAVPAPANEFKNTWPLKDIGVGQKGSIIIRGRLVGQDSGAKTISGKLNFEPANFSSPFDVRASYTVRIQESALKLTLDFAPRASAAAEVSGTISLRNESDETLRDIRLEVIFPTDFTIASTEPKATEGARWDIDALSKDKPYQIAVKGTFHGSNGDLKELRAKASIRSDKNEFVTQADTNALISIIDTNLQASLTVNGRSGNFSVDWGETLDIVLKVRNAGDQIIRDAVGSLAVDSTIIDWDKIRWTTPGKRDKTKIIWTKTEFSDLAEIAPNAETTLAVSVPIIERPPQSVSSTDLMIRITGDIVSTNVVDLEGETIRTSTPPLEIRVTTQVQLRPEARFVDDEYQPVGSGPVPPEVGKTTTYQISWYVSNASNEVTDVKVLTTLPAGVFWVGKEEVSSGSIVFDPLTRQVVWTMNRVPARSGLDLPGLSAAFSVSVTPTAADVGNSLNLTDQTSLEAVDSFTKQIIQKRFDVLTTDIPADPANAGKGKVVASTSVNANTNSNENTNQ</sequence>